<organism evidence="1 2">
    <name type="scientific">Streptomyces luteogriseus</name>
    <dbReference type="NCBI Taxonomy" id="68233"/>
    <lineage>
        <taxon>Bacteria</taxon>
        <taxon>Bacillati</taxon>
        <taxon>Actinomycetota</taxon>
        <taxon>Actinomycetes</taxon>
        <taxon>Kitasatosporales</taxon>
        <taxon>Streptomycetaceae</taxon>
        <taxon>Streptomyces</taxon>
    </lineage>
</organism>
<sequence>MATVYQQKKMSSARREMAEGEAAASLASELIRIRRHLSNMPDKFNIVRARDRIAWTGLMAEAKRSEWNATLDEFFAPAEVAARSLRNRALRARMLDILEILSFWWALNTFEPGLMNQNSMRETVKHALECLGAWQREESIPTAVPPFTKMRELWQQVQEDQP</sequence>
<name>A0A7W7DL95_9ACTN</name>
<accession>A0A7W7DL95</accession>
<dbReference type="RefSeq" id="WP_184908767.1">
    <property type="nucleotide sequence ID" value="NZ_JACHMS010000001.1"/>
</dbReference>
<dbReference type="GeneID" id="95794584"/>
<evidence type="ECO:0000313" key="1">
    <source>
        <dbReference type="EMBL" id="MBB4712717.1"/>
    </source>
</evidence>
<proteinExistence type="predicted"/>
<keyword evidence="2" id="KW-1185">Reference proteome</keyword>
<dbReference type="Proteomes" id="UP000565089">
    <property type="component" value="Unassembled WGS sequence"/>
</dbReference>
<protein>
    <submittedName>
        <fullName evidence="1">Uncharacterized protein</fullName>
    </submittedName>
</protein>
<reference evidence="1 2" key="1">
    <citation type="submission" date="2020-08" db="EMBL/GenBank/DDBJ databases">
        <title>Sequencing the genomes of 1000 actinobacteria strains.</title>
        <authorList>
            <person name="Klenk H.-P."/>
        </authorList>
    </citation>
    <scope>NUCLEOTIDE SEQUENCE [LARGE SCALE GENOMIC DNA]</scope>
    <source>
        <strain evidence="1 2">DSM 40483</strain>
    </source>
</reference>
<comment type="caution">
    <text evidence="1">The sequence shown here is derived from an EMBL/GenBank/DDBJ whole genome shotgun (WGS) entry which is preliminary data.</text>
</comment>
<dbReference type="EMBL" id="JACHMS010000001">
    <property type="protein sequence ID" value="MBB4712717.1"/>
    <property type="molecule type" value="Genomic_DNA"/>
</dbReference>
<dbReference type="AlphaFoldDB" id="A0A7W7DL95"/>
<evidence type="ECO:0000313" key="2">
    <source>
        <dbReference type="Proteomes" id="UP000565089"/>
    </source>
</evidence>
<gene>
    <name evidence="1" type="ORF">BJ965_002599</name>
</gene>